<comment type="caution">
    <text evidence="2">The sequence shown here is derived from an EMBL/GenBank/DDBJ whole genome shotgun (WGS) entry which is preliminary data.</text>
</comment>
<feature type="domain" description="N-acetyltransferase" evidence="1">
    <location>
        <begin position="19"/>
        <end position="169"/>
    </location>
</feature>
<dbReference type="GO" id="GO:0016747">
    <property type="term" value="F:acyltransferase activity, transferring groups other than amino-acyl groups"/>
    <property type="evidence" value="ECO:0007669"/>
    <property type="project" value="InterPro"/>
</dbReference>
<dbReference type="AlphaFoldDB" id="A0A372MKK4"/>
<keyword evidence="3" id="KW-1185">Reference proteome</keyword>
<dbReference type="PANTHER" id="PTHR43617">
    <property type="entry name" value="L-AMINO ACID N-ACETYLTRANSFERASE"/>
    <property type="match status" value="1"/>
</dbReference>
<evidence type="ECO:0000313" key="3">
    <source>
        <dbReference type="Proteomes" id="UP000264002"/>
    </source>
</evidence>
<organism evidence="2 3">
    <name type="scientific">Sphaerochaeta halotolerans</name>
    <dbReference type="NCBI Taxonomy" id="2293840"/>
    <lineage>
        <taxon>Bacteria</taxon>
        <taxon>Pseudomonadati</taxon>
        <taxon>Spirochaetota</taxon>
        <taxon>Spirochaetia</taxon>
        <taxon>Spirochaetales</taxon>
        <taxon>Sphaerochaetaceae</taxon>
        <taxon>Sphaerochaeta</taxon>
    </lineage>
</organism>
<dbReference type="InterPro" id="IPR050276">
    <property type="entry name" value="MshD_Acetyltransferase"/>
</dbReference>
<reference evidence="2 3" key="2">
    <citation type="submission" date="2018-09" db="EMBL/GenBank/DDBJ databases">
        <title>Genome of Sphaerochaeta halotolerans strain 4-11.</title>
        <authorList>
            <person name="Nazina T.N."/>
            <person name="Sokolova D.S."/>
        </authorList>
    </citation>
    <scope>NUCLEOTIDE SEQUENCE [LARGE SCALE GENOMIC DNA]</scope>
    <source>
        <strain evidence="2 3">4-11</strain>
    </source>
</reference>
<sequence length="173" mass="19532">MQVIASLKYVLAIRPLWRREYALLNHFLYEAIYVAEGEVPPPLSVLDDPSLRHYVQDFGREGDYALVGEVQGKVVGAVWVRLFDSHDPGYGFLDKETPELCISIDSSYRSKGLGSQLIEEMCTVVSNAGYQRVSLSVQKENRACSLYQRLGFAVVDERGDAYVMVKYLGKRSE</sequence>
<dbReference type="InterPro" id="IPR000182">
    <property type="entry name" value="GNAT_dom"/>
</dbReference>
<name>A0A372MKK4_9SPIR</name>
<evidence type="ECO:0000259" key="1">
    <source>
        <dbReference type="PROSITE" id="PS51186"/>
    </source>
</evidence>
<evidence type="ECO:0000313" key="2">
    <source>
        <dbReference type="EMBL" id="RFU96299.1"/>
    </source>
</evidence>
<gene>
    <name evidence="2" type="ORF">DYP60_01110</name>
</gene>
<dbReference type="InterPro" id="IPR016181">
    <property type="entry name" value="Acyl_CoA_acyltransferase"/>
</dbReference>
<reference evidence="3" key="1">
    <citation type="submission" date="2018-08" db="EMBL/GenBank/DDBJ databases">
        <authorList>
            <person name="Grouzdev D.S."/>
            <person name="Krutkina M.S."/>
        </authorList>
    </citation>
    <scope>NUCLEOTIDE SEQUENCE [LARGE SCALE GENOMIC DNA]</scope>
    <source>
        <strain evidence="3">4-11</strain>
    </source>
</reference>
<dbReference type="CDD" id="cd04301">
    <property type="entry name" value="NAT_SF"/>
    <property type="match status" value="1"/>
</dbReference>
<accession>A0A372MKK4</accession>
<dbReference type="Proteomes" id="UP000264002">
    <property type="component" value="Unassembled WGS sequence"/>
</dbReference>
<dbReference type="Gene3D" id="3.40.630.30">
    <property type="match status" value="1"/>
</dbReference>
<dbReference type="PROSITE" id="PS51186">
    <property type="entry name" value="GNAT"/>
    <property type="match status" value="1"/>
</dbReference>
<proteinExistence type="predicted"/>
<dbReference type="SUPFAM" id="SSF55729">
    <property type="entry name" value="Acyl-CoA N-acyltransferases (Nat)"/>
    <property type="match status" value="1"/>
</dbReference>
<keyword evidence="2" id="KW-0808">Transferase</keyword>
<protein>
    <submittedName>
        <fullName evidence="2">GNAT family N-acetyltransferase</fullName>
    </submittedName>
</protein>
<dbReference type="OrthoDB" id="9790865at2"/>
<dbReference type="Pfam" id="PF00583">
    <property type="entry name" value="Acetyltransf_1"/>
    <property type="match status" value="1"/>
</dbReference>
<dbReference type="EMBL" id="QUWK01000001">
    <property type="protein sequence ID" value="RFU96299.1"/>
    <property type="molecule type" value="Genomic_DNA"/>
</dbReference>